<sequence length="382" mass="43993">MKIFAFHLLNDYSGSPKVLMQLLKAWANEGLDVTMVTCAGKEGFLSNLEHIQYRYFWYQWAANPFIRLFNLCMSQFLLLVQMILVVRKEDILYVNTVLPFGAAVLGKIKGCRVIYHIHETSVKPPLFKKILFGIVRWAAYDVVYVSKYVANQERVEAKNTYILHNAIENEFIETAVAQRKAKVPDGRVLMVCSLKVYKGVFEFVELAKRHSEYRFRLVVNADQEALDLFFEGTTLPQNLEVFPTQKDVHPFYQWADVILNLSRPDGWVETFGLTILEGMAYGLPAIVPPVGGITELVENQKNGFQVDSRRPQVLSEKLREILSNPSFYAQLQAFALYKINFFKEDIFIRQSLRIFQQSNKTFNKSDLSTNLEPTTSQSILKD</sequence>
<evidence type="ECO:0000259" key="2">
    <source>
        <dbReference type="Pfam" id="PF13439"/>
    </source>
</evidence>
<dbReference type="Pfam" id="PF13439">
    <property type="entry name" value="Glyco_transf_4"/>
    <property type="match status" value="1"/>
</dbReference>
<gene>
    <name evidence="3" type="ORF">AAG747_18645</name>
</gene>
<evidence type="ECO:0000259" key="1">
    <source>
        <dbReference type="Pfam" id="PF00534"/>
    </source>
</evidence>
<proteinExistence type="predicted"/>
<dbReference type="PANTHER" id="PTHR45947">
    <property type="entry name" value="SULFOQUINOVOSYL TRANSFERASE SQD2"/>
    <property type="match status" value="1"/>
</dbReference>
<reference evidence="3 4" key="1">
    <citation type="submission" date="2024-04" db="EMBL/GenBank/DDBJ databases">
        <title>Novel genus in family Flammeovirgaceae.</title>
        <authorList>
            <person name="Nguyen T.H."/>
            <person name="Vuong T.Q."/>
            <person name="Le H."/>
            <person name="Kim S.-G."/>
        </authorList>
    </citation>
    <scope>NUCLEOTIDE SEQUENCE [LARGE SCALE GENOMIC DNA]</scope>
    <source>
        <strain evidence="3 4">JCM 23209</strain>
    </source>
</reference>
<keyword evidence="3" id="KW-0328">Glycosyltransferase</keyword>
<dbReference type="EC" id="2.4.-.-" evidence="3"/>
<feature type="domain" description="Glycosyl transferase family 1" evidence="1">
    <location>
        <begin position="179"/>
        <end position="332"/>
    </location>
</feature>
<dbReference type="InterPro" id="IPR001296">
    <property type="entry name" value="Glyco_trans_1"/>
</dbReference>
<dbReference type="SUPFAM" id="SSF53756">
    <property type="entry name" value="UDP-Glycosyltransferase/glycogen phosphorylase"/>
    <property type="match status" value="1"/>
</dbReference>
<dbReference type="InterPro" id="IPR028098">
    <property type="entry name" value="Glyco_trans_4-like_N"/>
</dbReference>
<evidence type="ECO:0000313" key="3">
    <source>
        <dbReference type="EMBL" id="MEN7549951.1"/>
    </source>
</evidence>
<name>A0AAW9SGX4_9BACT</name>
<evidence type="ECO:0000313" key="4">
    <source>
        <dbReference type="Proteomes" id="UP001403385"/>
    </source>
</evidence>
<feature type="domain" description="Glycosyltransferase subfamily 4-like N-terminal" evidence="2">
    <location>
        <begin position="13"/>
        <end position="152"/>
    </location>
</feature>
<dbReference type="RefSeq" id="WP_346822730.1">
    <property type="nucleotide sequence ID" value="NZ_JBDKWZ010000011.1"/>
</dbReference>
<protein>
    <submittedName>
        <fullName evidence="3">Glycosyltransferase family 4 protein</fullName>
        <ecNumber evidence="3">2.4.-.-</ecNumber>
    </submittedName>
</protein>
<dbReference type="Pfam" id="PF00534">
    <property type="entry name" value="Glycos_transf_1"/>
    <property type="match status" value="1"/>
</dbReference>
<dbReference type="InterPro" id="IPR050194">
    <property type="entry name" value="Glycosyltransferase_grp1"/>
</dbReference>
<accession>A0AAW9SGX4</accession>
<dbReference type="Gene3D" id="3.40.50.2000">
    <property type="entry name" value="Glycogen Phosphorylase B"/>
    <property type="match status" value="2"/>
</dbReference>
<organism evidence="3 4">
    <name type="scientific">Rapidithrix thailandica</name>
    <dbReference type="NCBI Taxonomy" id="413964"/>
    <lineage>
        <taxon>Bacteria</taxon>
        <taxon>Pseudomonadati</taxon>
        <taxon>Bacteroidota</taxon>
        <taxon>Cytophagia</taxon>
        <taxon>Cytophagales</taxon>
        <taxon>Flammeovirgaceae</taxon>
        <taxon>Rapidithrix</taxon>
    </lineage>
</organism>
<dbReference type="AlphaFoldDB" id="A0AAW9SGX4"/>
<keyword evidence="3" id="KW-0808">Transferase</keyword>
<comment type="caution">
    <text evidence="3">The sequence shown here is derived from an EMBL/GenBank/DDBJ whole genome shotgun (WGS) entry which is preliminary data.</text>
</comment>
<dbReference type="Proteomes" id="UP001403385">
    <property type="component" value="Unassembled WGS sequence"/>
</dbReference>
<dbReference type="PANTHER" id="PTHR45947:SF3">
    <property type="entry name" value="SULFOQUINOVOSYL TRANSFERASE SQD2"/>
    <property type="match status" value="1"/>
</dbReference>
<dbReference type="CDD" id="cd03801">
    <property type="entry name" value="GT4_PimA-like"/>
    <property type="match status" value="1"/>
</dbReference>
<dbReference type="EMBL" id="JBDKWZ010000011">
    <property type="protein sequence ID" value="MEN7549951.1"/>
    <property type="molecule type" value="Genomic_DNA"/>
</dbReference>
<dbReference type="GO" id="GO:0016757">
    <property type="term" value="F:glycosyltransferase activity"/>
    <property type="evidence" value="ECO:0007669"/>
    <property type="project" value="UniProtKB-KW"/>
</dbReference>
<keyword evidence="4" id="KW-1185">Reference proteome</keyword>